<protein>
    <recommendedName>
        <fullName evidence="7">Hemerythrin-like domain-containing protein</fullName>
    </recommendedName>
</protein>
<evidence type="ECO:0000313" key="6">
    <source>
        <dbReference type="Proteomes" id="UP000324800"/>
    </source>
</evidence>
<sequence>MTFSNQLNTILLYGTNNDDGIIVTGDQLVDSHKSPRTLTTNSPTQKIQYDPVDCFKNREGDCDIQKRIYSINGKFNGLEALYGLFMQSCILIVDIDDSLLASSIKLSTTSIQDIASLFIYDLVGGCSAYSQAIVQKQTNTMAILDAILIVLFALSLITALVGFIAFLIPTRTILFTVAEASAKMHDIDPAADASDRTGMSSAAWKEEYSCDCVRVDKEHQIVLITLAGLCYCIDGTMNITEQYQKLNQLMQEQQSQDGTIVLEIIDKVQKEREELRHNLGSSGGDQKLLLDVTNAMDETRLHELSQTIIKMLAILVRQVFNVLSDEEVLMKKYRIPLSHYKNHELQHAQFLRKVQTISLQIASNARVKGKPIPSTHSQTLIQLFSSWLIDHVSKIDREMSALLIGKAPESELERHVPMPLELVVPPSYLNFLDSDFASIQDKNLFERLKKVLRVSTEKISN</sequence>
<keyword evidence="2" id="KW-0479">Metal-binding</keyword>
<dbReference type="EMBL" id="SNRW01003692">
    <property type="protein sequence ID" value="KAA6389168.1"/>
    <property type="molecule type" value="Genomic_DNA"/>
</dbReference>
<evidence type="ECO:0008006" key="7">
    <source>
        <dbReference type="Google" id="ProtNLM"/>
    </source>
</evidence>
<evidence type="ECO:0000256" key="1">
    <source>
        <dbReference type="ARBA" id="ARBA00010587"/>
    </source>
</evidence>
<keyword evidence="3" id="KW-0408">Iron</keyword>
<dbReference type="SUPFAM" id="SSF47188">
    <property type="entry name" value="Hemerythrin-like"/>
    <property type="match status" value="1"/>
</dbReference>
<feature type="transmembrane region" description="Helical" evidence="4">
    <location>
        <begin position="146"/>
        <end position="168"/>
    </location>
</feature>
<dbReference type="AlphaFoldDB" id="A0A5J4W2W3"/>
<comment type="caution">
    <text evidence="5">The sequence shown here is derived from an EMBL/GenBank/DDBJ whole genome shotgun (WGS) entry which is preliminary data.</text>
</comment>
<keyword evidence="4" id="KW-0812">Transmembrane</keyword>
<evidence type="ECO:0000256" key="4">
    <source>
        <dbReference type="SAM" id="Phobius"/>
    </source>
</evidence>
<dbReference type="InterPro" id="IPR012827">
    <property type="entry name" value="Hemerythrin_metal-bd"/>
</dbReference>
<evidence type="ECO:0000313" key="5">
    <source>
        <dbReference type="EMBL" id="KAA6389168.1"/>
    </source>
</evidence>
<organism evidence="5 6">
    <name type="scientific">Streblomastix strix</name>
    <dbReference type="NCBI Taxonomy" id="222440"/>
    <lineage>
        <taxon>Eukaryota</taxon>
        <taxon>Metamonada</taxon>
        <taxon>Preaxostyla</taxon>
        <taxon>Oxymonadida</taxon>
        <taxon>Streblomastigidae</taxon>
        <taxon>Streblomastix</taxon>
    </lineage>
</organism>
<keyword evidence="4" id="KW-0472">Membrane</keyword>
<dbReference type="Gene3D" id="1.20.120.50">
    <property type="entry name" value="Hemerythrin-like"/>
    <property type="match status" value="1"/>
</dbReference>
<accession>A0A5J4W2W3</accession>
<name>A0A5J4W2W3_9EUKA</name>
<dbReference type="GO" id="GO:0046872">
    <property type="term" value="F:metal ion binding"/>
    <property type="evidence" value="ECO:0007669"/>
    <property type="project" value="UniProtKB-KW"/>
</dbReference>
<dbReference type="Proteomes" id="UP000324800">
    <property type="component" value="Unassembled WGS sequence"/>
</dbReference>
<evidence type="ECO:0000256" key="2">
    <source>
        <dbReference type="ARBA" id="ARBA00022723"/>
    </source>
</evidence>
<dbReference type="CDD" id="cd12107">
    <property type="entry name" value="Hemerythrin"/>
    <property type="match status" value="1"/>
</dbReference>
<gene>
    <name evidence="5" type="ORF">EZS28_015307</name>
</gene>
<dbReference type="InterPro" id="IPR035938">
    <property type="entry name" value="Hemerythrin-like_sf"/>
</dbReference>
<evidence type="ECO:0000256" key="3">
    <source>
        <dbReference type="ARBA" id="ARBA00023004"/>
    </source>
</evidence>
<proteinExistence type="inferred from homology"/>
<keyword evidence="4" id="KW-1133">Transmembrane helix</keyword>
<reference evidence="5 6" key="1">
    <citation type="submission" date="2019-03" db="EMBL/GenBank/DDBJ databases">
        <title>Single cell metagenomics reveals metabolic interactions within the superorganism composed of flagellate Streblomastix strix and complex community of Bacteroidetes bacteria on its surface.</title>
        <authorList>
            <person name="Treitli S.C."/>
            <person name="Kolisko M."/>
            <person name="Husnik F."/>
            <person name="Keeling P."/>
            <person name="Hampl V."/>
        </authorList>
    </citation>
    <scope>NUCLEOTIDE SEQUENCE [LARGE SCALE GENOMIC DNA]</scope>
    <source>
        <strain evidence="5">ST1C</strain>
    </source>
</reference>
<comment type="similarity">
    <text evidence="1">Belongs to the hemerythrin family.</text>
</comment>